<evidence type="ECO:0000256" key="1">
    <source>
        <dbReference type="ARBA" id="ARBA00004167"/>
    </source>
</evidence>
<evidence type="ECO:0000313" key="12">
    <source>
        <dbReference type="EMBL" id="UYV67500.1"/>
    </source>
</evidence>
<dbReference type="Gene3D" id="3.40.50.10140">
    <property type="entry name" value="Toll/interleukin-1 receptor homology (TIR) domain"/>
    <property type="match status" value="1"/>
</dbReference>
<dbReference type="EMBL" id="CP092867">
    <property type="protein sequence ID" value="UYV67500.1"/>
    <property type="molecule type" value="Genomic_DNA"/>
</dbReference>
<evidence type="ECO:0000256" key="4">
    <source>
        <dbReference type="ARBA" id="ARBA00022692"/>
    </source>
</evidence>
<keyword evidence="13" id="KW-1185">Reference proteome</keyword>
<dbReference type="SMART" id="SM00255">
    <property type="entry name" value="TIR"/>
    <property type="match status" value="1"/>
</dbReference>
<gene>
    <name evidence="12" type="ORF">LAZ67_5000944</name>
</gene>
<dbReference type="PROSITE" id="PS50104">
    <property type="entry name" value="TIR"/>
    <property type="match status" value="1"/>
</dbReference>
<dbReference type="PANTHER" id="PTHR24365">
    <property type="entry name" value="TOLL-LIKE RECEPTOR"/>
    <property type="match status" value="1"/>
</dbReference>
<dbReference type="InterPro" id="IPR000157">
    <property type="entry name" value="TIR_dom"/>
</dbReference>
<sequence length="372" mass="44042">MKIEDQSLGFTYEIWNYPAETLKTKCWGTNPYQRDMLRFYEIGQIENFVFESCTTPSFTFAEMLTNLKVRHLRFHSEMVDFINPVLFENLPYLTYLDLSKNLLKSMPSNFFDSITNITKFLIKENKLENLPEDLFVKLKLDLIDFNNNQLESLPEKIFERQFDLISLDLSKNKLASLPEHIFDDLKSLKNLELSDNKITFIFPKAFYDKMIQEEKTFDAFICFHPDDIEVVTELSKELESKDPFYTLCIHNCEMVPGNTGSTNNLLSMRESRKIIVIINVVNLYENRFSIECQAIYKKILEEYMSRLIIIIKGDLPDESSLNPCIKQLLRIKSHLKWKERWFWEKLRYELPHKKKKGPKTLTQPSTIVEEEV</sequence>
<evidence type="ECO:0000259" key="11">
    <source>
        <dbReference type="PROSITE" id="PS50104"/>
    </source>
</evidence>
<evidence type="ECO:0000313" key="13">
    <source>
        <dbReference type="Proteomes" id="UP001235939"/>
    </source>
</evidence>
<evidence type="ECO:0000256" key="8">
    <source>
        <dbReference type="ARBA" id="ARBA00023136"/>
    </source>
</evidence>
<comment type="subcellular location">
    <subcellularLocation>
        <location evidence="1">Membrane</location>
        <topology evidence="1">Single-pass membrane protein</topology>
    </subcellularLocation>
</comment>
<proteinExistence type="inferred from homology"/>
<dbReference type="InterPro" id="IPR003591">
    <property type="entry name" value="Leu-rich_rpt_typical-subtyp"/>
</dbReference>
<keyword evidence="7" id="KW-1133">Transmembrane helix</keyword>
<keyword evidence="9" id="KW-0675">Receptor</keyword>
<accession>A0ABY6KK09</accession>
<organism evidence="12 13">
    <name type="scientific">Cordylochernes scorpioides</name>
    <dbReference type="NCBI Taxonomy" id="51811"/>
    <lineage>
        <taxon>Eukaryota</taxon>
        <taxon>Metazoa</taxon>
        <taxon>Ecdysozoa</taxon>
        <taxon>Arthropoda</taxon>
        <taxon>Chelicerata</taxon>
        <taxon>Arachnida</taxon>
        <taxon>Pseudoscorpiones</taxon>
        <taxon>Cheliferoidea</taxon>
        <taxon>Chernetidae</taxon>
        <taxon>Cordylochernes</taxon>
    </lineage>
</organism>
<keyword evidence="6" id="KW-0677">Repeat</keyword>
<dbReference type="InterPro" id="IPR032675">
    <property type="entry name" value="LRR_dom_sf"/>
</dbReference>
<dbReference type="SMART" id="SM00369">
    <property type="entry name" value="LRR_TYP"/>
    <property type="match status" value="5"/>
</dbReference>
<evidence type="ECO:0000256" key="3">
    <source>
        <dbReference type="ARBA" id="ARBA00022614"/>
    </source>
</evidence>
<dbReference type="Gene3D" id="3.80.10.10">
    <property type="entry name" value="Ribonuclease Inhibitor"/>
    <property type="match status" value="1"/>
</dbReference>
<dbReference type="SUPFAM" id="SSF52200">
    <property type="entry name" value="Toll/Interleukin receptor TIR domain"/>
    <property type="match status" value="1"/>
</dbReference>
<keyword evidence="3" id="KW-0433">Leucine-rich repeat</keyword>
<keyword evidence="4" id="KW-0812">Transmembrane</keyword>
<name>A0ABY6KK09_9ARAC</name>
<keyword evidence="8" id="KW-0472">Membrane</keyword>
<dbReference type="InterPro" id="IPR001611">
    <property type="entry name" value="Leu-rich_rpt"/>
</dbReference>
<dbReference type="PRINTS" id="PR00019">
    <property type="entry name" value="LEURICHRPT"/>
</dbReference>
<keyword evidence="5" id="KW-0732">Signal</keyword>
<dbReference type="Pfam" id="PF01582">
    <property type="entry name" value="TIR"/>
    <property type="match status" value="1"/>
</dbReference>
<dbReference type="PANTHER" id="PTHR24365:SF541">
    <property type="entry name" value="PROTEIN TOLL-RELATED"/>
    <property type="match status" value="1"/>
</dbReference>
<dbReference type="PRINTS" id="PR01537">
    <property type="entry name" value="INTRLKN1R1F"/>
</dbReference>
<reference evidence="12 13" key="1">
    <citation type="submission" date="2022-01" db="EMBL/GenBank/DDBJ databases">
        <title>A chromosomal length assembly of Cordylochernes scorpioides.</title>
        <authorList>
            <person name="Zeh D."/>
            <person name="Zeh J."/>
        </authorList>
    </citation>
    <scope>NUCLEOTIDE SEQUENCE [LARGE SCALE GENOMIC DNA]</scope>
    <source>
        <strain evidence="12">IN4F17</strain>
        <tissue evidence="12">Whole Body</tissue>
    </source>
</reference>
<evidence type="ECO:0000256" key="7">
    <source>
        <dbReference type="ARBA" id="ARBA00022989"/>
    </source>
</evidence>
<dbReference type="Pfam" id="PF13855">
    <property type="entry name" value="LRR_8"/>
    <property type="match status" value="1"/>
</dbReference>
<comment type="similarity">
    <text evidence="2">Belongs to the Toll-like receptor family.</text>
</comment>
<protein>
    <recommendedName>
        <fullName evidence="11">TIR domain-containing protein</fullName>
    </recommendedName>
</protein>
<evidence type="ECO:0000256" key="9">
    <source>
        <dbReference type="ARBA" id="ARBA00023170"/>
    </source>
</evidence>
<keyword evidence="10" id="KW-0325">Glycoprotein</keyword>
<evidence type="ECO:0000256" key="5">
    <source>
        <dbReference type="ARBA" id="ARBA00022729"/>
    </source>
</evidence>
<feature type="domain" description="TIR" evidence="11">
    <location>
        <begin position="215"/>
        <end position="350"/>
    </location>
</feature>
<evidence type="ECO:0000256" key="2">
    <source>
        <dbReference type="ARBA" id="ARBA00009634"/>
    </source>
</evidence>
<evidence type="ECO:0000256" key="10">
    <source>
        <dbReference type="ARBA" id="ARBA00023180"/>
    </source>
</evidence>
<dbReference type="InterPro" id="IPR035897">
    <property type="entry name" value="Toll_tir_struct_dom_sf"/>
</dbReference>
<dbReference type="Proteomes" id="UP001235939">
    <property type="component" value="Chromosome 05"/>
</dbReference>
<evidence type="ECO:0000256" key="6">
    <source>
        <dbReference type="ARBA" id="ARBA00022737"/>
    </source>
</evidence>
<dbReference type="SUPFAM" id="SSF52058">
    <property type="entry name" value="L domain-like"/>
    <property type="match status" value="1"/>
</dbReference>